<reference evidence="2" key="1">
    <citation type="submission" date="2021-01" db="EMBL/GenBank/DDBJ databases">
        <authorList>
            <person name="Corre E."/>
            <person name="Pelletier E."/>
            <person name="Niang G."/>
            <person name="Scheremetjew M."/>
            <person name="Finn R."/>
            <person name="Kale V."/>
            <person name="Holt S."/>
            <person name="Cochrane G."/>
            <person name="Meng A."/>
            <person name="Brown T."/>
            <person name="Cohen L."/>
        </authorList>
    </citation>
    <scope>NUCLEOTIDE SEQUENCE</scope>
    <source>
        <strain evidence="2">Isolate 1302-5</strain>
    </source>
</reference>
<feature type="region of interest" description="Disordered" evidence="1">
    <location>
        <begin position="15"/>
        <end position="44"/>
    </location>
</feature>
<dbReference type="AlphaFoldDB" id="A0A7S4KDW1"/>
<accession>A0A7S4KDW1</accession>
<organism evidence="2">
    <name type="scientific">Odontella aurita</name>
    <dbReference type="NCBI Taxonomy" id="265563"/>
    <lineage>
        <taxon>Eukaryota</taxon>
        <taxon>Sar</taxon>
        <taxon>Stramenopiles</taxon>
        <taxon>Ochrophyta</taxon>
        <taxon>Bacillariophyta</taxon>
        <taxon>Mediophyceae</taxon>
        <taxon>Biddulphiophycidae</taxon>
        <taxon>Eupodiscales</taxon>
        <taxon>Odontellaceae</taxon>
        <taxon>Odontella</taxon>
    </lineage>
</organism>
<dbReference type="Pfam" id="PF12796">
    <property type="entry name" value="Ank_2"/>
    <property type="match status" value="1"/>
</dbReference>
<evidence type="ECO:0000313" key="2">
    <source>
        <dbReference type="EMBL" id="CAE2291036.1"/>
    </source>
</evidence>
<proteinExistence type="predicted"/>
<name>A0A7S4KDW1_9STRA</name>
<dbReference type="EMBL" id="HBKQ01063308">
    <property type="protein sequence ID" value="CAE2291036.1"/>
    <property type="molecule type" value="Transcribed_RNA"/>
</dbReference>
<protein>
    <submittedName>
        <fullName evidence="2">Uncharacterized protein</fullName>
    </submittedName>
</protein>
<gene>
    <name evidence="2" type="ORF">OAUR00152_LOCUS43203</name>
</gene>
<dbReference type="SUPFAM" id="SSF48403">
    <property type="entry name" value="Ankyrin repeat"/>
    <property type="match status" value="1"/>
</dbReference>
<dbReference type="InterPro" id="IPR036770">
    <property type="entry name" value="Ankyrin_rpt-contain_sf"/>
</dbReference>
<dbReference type="Gene3D" id="1.25.40.20">
    <property type="entry name" value="Ankyrin repeat-containing domain"/>
    <property type="match status" value="1"/>
</dbReference>
<sequence length="291" mass="32058">MAMTTGICKLVRKVSRRRQSTGSDRSHSFNSGGGLQRQGSRSKNVDVHKKVTILTEKQQWDRLGEVLSLLTPAQQCELSKSDEYERSLLHNLCCHSAPLDLVRTFLALCPDSLRKVDYLDRTALHAAAQEGASVDVVRFLLCADPTLAEYQDVEGKTPIILACDEYGMTTMARGDPSSIDKLENLAGAIRHLATEAGPRSLVLEDVYGKVALDYAVSSRVPSHLVQVVRTVTARVRDRMDFALTLKRQNEMMFETKLARLLNEGSFDTAGLSGKNVKNRLTRGHTVVASGA</sequence>
<dbReference type="InterPro" id="IPR002110">
    <property type="entry name" value="Ankyrin_rpt"/>
</dbReference>
<evidence type="ECO:0000256" key="1">
    <source>
        <dbReference type="SAM" id="MobiDB-lite"/>
    </source>
</evidence>